<dbReference type="Proteomes" id="UP000002358">
    <property type="component" value="Chromosome 2"/>
</dbReference>
<feature type="region of interest" description="Disordered" evidence="5">
    <location>
        <begin position="50"/>
        <end position="82"/>
    </location>
</feature>
<feature type="compositionally biased region" description="Basic and acidic residues" evidence="5">
    <location>
        <begin position="589"/>
        <end position="608"/>
    </location>
</feature>
<evidence type="ECO:0000313" key="8">
    <source>
        <dbReference type="EnsemblMetazoa" id="XP_016837977"/>
    </source>
</evidence>
<evidence type="ECO:0000256" key="1">
    <source>
        <dbReference type="ARBA" id="ARBA00004173"/>
    </source>
</evidence>
<feature type="compositionally biased region" description="Basic and acidic residues" evidence="5">
    <location>
        <begin position="364"/>
        <end position="375"/>
    </location>
</feature>
<dbReference type="Gene3D" id="3.10.350.10">
    <property type="entry name" value="LysM domain"/>
    <property type="match status" value="1"/>
</dbReference>
<dbReference type="FunCoup" id="A0A7M7M1R0">
    <property type="interactions" value="1793"/>
</dbReference>
<feature type="region of interest" description="Disordered" evidence="5">
    <location>
        <begin position="894"/>
        <end position="919"/>
    </location>
</feature>
<feature type="compositionally biased region" description="Basic and acidic residues" evidence="5">
    <location>
        <begin position="132"/>
        <end position="146"/>
    </location>
</feature>
<dbReference type="RefSeq" id="XP_016837977.1">
    <property type="nucleotide sequence ID" value="XM_016982488.2"/>
</dbReference>
<feature type="region of interest" description="Disordered" evidence="5">
    <location>
        <begin position="737"/>
        <end position="820"/>
    </location>
</feature>
<dbReference type="CTD" id="45467"/>
<comment type="subcellular location">
    <subcellularLocation>
        <location evidence="1">Mitochondrion</location>
    </subcellularLocation>
</comment>
<name>A0A7M7M1R0_NASVI</name>
<dbReference type="Pfam" id="PF01476">
    <property type="entry name" value="LysM"/>
    <property type="match status" value="1"/>
</dbReference>
<dbReference type="GO" id="GO:0006979">
    <property type="term" value="P:response to oxidative stress"/>
    <property type="evidence" value="ECO:0007669"/>
    <property type="project" value="TreeGrafter"/>
</dbReference>
<feature type="domain" description="LysM" evidence="6">
    <location>
        <begin position="301"/>
        <end position="344"/>
    </location>
</feature>
<dbReference type="SMART" id="SM00584">
    <property type="entry name" value="TLDc"/>
    <property type="match status" value="1"/>
</dbReference>
<evidence type="ECO:0000256" key="2">
    <source>
        <dbReference type="ARBA" id="ARBA00009540"/>
    </source>
</evidence>
<feature type="compositionally biased region" description="Basic and acidic residues" evidence="5">
    <location>
        <begin position="1050"/>
        <end position="1060"/>
    </location>
</feature>
<feature type="region of interest" description="Disordered" evidence="5">
    <location>
        <begin position="268"/>
        <end position="298"/>
    </location>
</feature>
<feature type="compositionally biased region" description="Low complexity" evidence="5">
    <location>
        <begin position="899"/>
        <end position="914"/>
    </location>
</feature>
<dbReference type="InterPro" id="IPR036779">
    <property type="entry name" value="LysM_dom_sf"/>
</dbReference>
<feature type="compositionally biased region" description="Basic and acidic residues" evidence="5">
    <location>
        <begin position="73"/>
        <end position="82"/>
    </location>
</feature>
<sequence length="1295" mass="142781">MRQSMESTMYISESNGCGQPHIISPKFASTNSIPSLIESCPVVYDVPDAVSKKPTSPSSPGVILRDQKGRRHSVLDDLKARRDSFFQKARRSSIFEDKENREKRRSSESGRRGSVFYVSHELLNEESSSPSPRKDDDEQEAGEKEASSPSDESTPLEYAKKGRRKSWHPLAGKPPKVDRKRRKGVAAPEVGSTEGLYNARQKRPSWWNIFVPDSVGRSRRMSQDVTHTRSTENLASYFRSKSRSVDHGFTAPFDLDSLRNKVEGRFESIDKLSRDSDNESKDGSSSQEKKSGRLSQPINTIAYTVGDRDTLTSVAARFDTTPSELSKLNRLGSTFVYPGQQLWVPTKGEGAPGDGKSDSTGSDAGHEHEGQDELPAEEKELLNNLRPVSPKPGLLERVKTPLGSANAMDEDVQPYKERFLKITVRHITDGQGVVGGVLLVTPNAVMFDPNVSDPLVIEHGPESYGVIAPMEFIVNAAIYYDIAHMRVGHTETGQPDKKPEIYYMKKPALAATPANTSATTPAGTGSGPASTVGSDPRKCASPGKDENFPELAVDDSESVCSCAEREGDAFPKAFDKDLITPTNLSSDEASTKEKEEKEKDDSSSKEDVGGGQASRTLEERRRSMLDHHWAVPSKDRCSFSVDDEQQDSLNSEKAESSKSNAIPEDEEGSLVKQSCHDSGIDIRDPNPPLPVVQPIVAKKVYSDADIVLSSDWVPPITIAPTNVTTSTLDADSAINGRKKASSVSFSLDSNNEEQEKGEEDHKEDDKQETRKNKMLKRLSYPLSWMEGLTDGGSNRDSKDEDGKPPSDKMSSLPNSADSHHSSVFSKVFSSSPINLVSDFSSNLFAKTPSEESGGRAGGTPPLTASSLSQDSCNVFSPGPVGYIGRSSVGTFIRQQPLNSSGSSSVDSSRGSKTSTAPPRLDYRSMVSVEDMPELFVSFDKLIPRPARSCEDPPLYLRLRTGRPKDKKIPWSTPIMSYGKKKIRPEYWFSIPRNRVDDLYRFIHAWVPSLYGELDEDYWRERGYILSDTDTDLSPELTPREAGEAGETGAEEGKDAEGKAGEISELTRESWELIKAPYVKLYSILKTSSTSADSEQIQDPEVLSMSEELRRALYANSAISLDAELIIPDLVGTTEILSDEHREHLCRHLPARAEGYLWTLVFSTSQHGFSLNSMYRKMAKIESPILLVIEDTEGNVFGALTSCSLRVSDHFYGTGESLLFRFTPRFQAFNWTGDNVYFIKGNNESLAIGAGDGKFGLWLDGDLYQGRTQSCSTYGNEPLAPHEDFVVKTLECWAFI</sequence>
<reference evidence="8" key="1">
    <citation type="submission" date="2021-01" db="UniProtKB">
        <authorList>
            <consortium name="EnsemblMetazoa"/>
        </authorList>
    </citation>
    <scope>IDENTIFICATION</scope>
</reference>
<dbReference type="GeneID" id="100121136"/>
<dbReference type="SUPFAM" id="SSF54106">
    <property type="entry name" value="LysM domain"/>
    <property type="match status" value="1"/>
</dbReference>
<feature type="region of interest" description="Disordered" evidence="5">
    <location>
        <begin position="1029"/>
        <end position="1060"/>
    </location>
</feature>
<dbReference type="EnsemblMetazoa" id="XM_016982488">
    <property type="protein sequence ID" value="XP_016837977"/>
    <property type="gene ID" value="LOC100121136"/>
</dbReference>
<comment type="similarity">
    <text evidence="2">Belongs to the OXR1 family.</text>
</comment>
<dbReference type="PANTHER" id="PTHR23354:SF62">
    <property type="entry name" value="MUSTARD, ISOFORM V"/>
    <property type="match status" value="1"/>
</dbReference>
<dbReference type="InterPro" id="IPR018392">
    <property type="entry name" value="LysM"/>
</dbReference>
<feature type="region of interest" description="Disordered" evidence="5">
    <location>
        <begin position="573"/>
        <end position="689"/>
    </location>
</feature>
<dbReference type="SMR" id="A0A7M7M1R0"/>
<feature type="compositionally biased region" description="Basic and acidic residues" evidence="5">
    <location>
        <begin position="268"/>
        <end position="291"/>
    </location>
</feature>
<accession>A0A7M7M1R0</accession>
<keyword evidence="9" id="KW-1185">Reference proteome</keyword>
<dbReference type="Pfam" id="PF07534">
    <property type="entry name" value="TLD"/>
    <property type="match status" value="1"/>
</dbReference>
<feature type="region of interest" description="Disordered" evidence="5">
    <location>
        <begin position="96"/>
        <end position="197"/>
    </location>
</feature>
<dbReference type="SMART" id="SM00257">
    <property type="entry name" value="LysM"/>
    <property type="match status" value="1"/>
</dbReference>
<feature type="compositionally biased region" description="Basic and acidic residues" evidence="5">
    <location>
        <begin position="674"/>
        <end position="684"/>
    </location>
</feature>
<dbReference type="OrthoDB" id="26679at2759"/>
<feature type="compositionally biased region" description="Basic and acidic residues" evidence="5">
    <location>
        <begin position="758"/>
        <end position="771"/>
    </location>
</feature>
<feature type="region of interest" description="Disordered" evidence="5">
    <location>
        <begin position="513"/>
        <end position="553"/>
    </location>
</feature>
<dbReference type="GO" id="GO:0005739">
    <property type="term" value="C:mitochondrion"/>
    <property type="evidence" value="ECO:0007669"/>
    <property type="project" value="UniProtKB-SubCell"/>
</dbReference>
<evidence type="ECO:0000259" key="6">
    <source>
        <dbReference type="PROSITE" id="PS51782"/>
    </source>
</evidence>
<protein>
    <recommendedName>
        <fullName evidence="4">Oxidation resistance protein 1</fullName>
    </recommendedName>
</protein>
<dbReference type="KEGG" id="nvi:100121136"/>
<feature type="compositionally biased region" description="Basic and acidic residues" evidence="5">
    <location>
        <begin position="616"/>
        <end position="637"/>
    </location>
</feature>
<dbReference type="GO" id="GO:0005634">
    <property type="term" value="C:nucleus"/>
    <property type="evidence" value="ECO:0007669"/>
    <property type="project" value="TreeGrafter"/>
</dbReference>
<feature type="compositionally biased region" description="Basic and acidic residues" evidence="5">
    <location>
        <begin position="96"/>
        <end position="111"/>
    </location>
</feature>
<feature type="region of interest" description="Disordered" evidence="5">
    <location>
        <begin position="343"/>
        <end position="375"/>
    </location>
</feature>
<proteinExistence type="inferred from homology"/>
<evidence type="ECO:0000313" key="9">
    <source>
        <dbReference type="Proteomes" id="UP000002358"/>
    </source>
</evidence>
<keyword evidence="3" id="KW-0496">Mitochondrion</keyword>
<evidence type="ECO:0000256" key="3">
    <source>
        <dbReference type="ARBA" id="ARBA00023128"/>
    </source>
</evidence>
<evidence type="ECO:0000256" key="4">
    <source>
        <dbReference type="ARBA" id="ARBA00040604"/>
    </source>
</evidence>
<dbReference type="CDD" id="cd00118">
    <property type="entry name" value="LysM"/>
    <property type="match status" value="1"/>
</dbReference>
<feature type="compositionally biased region" description="Basic and acidic residues" evidence="5">
    <location>
        <begin position="535"/>
        <end position="547"/>
    </location>
</feature>
<evidence type="ECO:0000256" key="5">
    <source>
        <dbReference type="SAM" id="MobiDB-lite"/>
    </source>
</evidence>
<feature type="compositionally biased region" description="Low complexity" evidence="5">
    <location>
        <begin position="513"/>
        <end position="531"/>
    </location>
</feature>
<dbReference type="InterPro" id="IPR006571">
    <property type="entry name" value="TLDc_dom"/>
</dbReference>
<feature type="compositionally biased region" description="Basic and acidic residues" evidence="5">
    <location>
        <begin position="793"/>
        <end position="806"/>
    </location>
</feature>
<dbReference type="PROSITE" id="PS51782">
    <property type="entry name" value="LYSM"/>
    <property type="match status" value="1"/>
</dbReference>
<evidence type="ECO:0000259" key="7">
    <source>
        <dbReference type="PROSITE" id="PS51886"/>
    </source>
</evidence>
<dbReference type="PROSITE" id="PS51886">
    <property type="entry name" value="TLDC"/>
    <property type="match status" value="1"/>
</dbReference>
<feature type="domain" description="TLDc" evidence="7">
    <location>
        <begin position="1134"/>
        <end position="1295"/>
    </location>
</feature>
<dbReference type="InParanoid" id="A0A7M7M1R0"/>
<dbReference type="PANTHER" id="PTHR23354">
    <property type="entry name" value="NUCLEOLAR PROTEIN 7/ESTROGEN RECEPTOR COACTIVATOR-RELATED"/>
    <property type="match status" value="1"/>
</dbReference>
<organism evidence="8 9">
    <name type="scientific">Nasonia vitripennis</name>
    <name type="common">Parasitic wasp</name>
    <dbReference type="NCBI Taxonomy" id="7425"/>
    <lineage>
        <taxon>Eukaryota</taxon>
        <taxon>Metazoa</taxon>
        <taxon>Ecdysozoa</taxon>
        <taxon>Arthropoda</taxon>
        <taxon>Hexapoda</taxon>
        <taxon>Insecta</taxon>
        <taxon>Pterygota</taxon>
        <taxon>Neoptera</taxon>
        <taxon>Endopterygota</taxon>
        <taxon>Hymenoptera</taxon>
        <taxon>Apocrita</taxon>
        <taxon>Proctotrupomorpha</taxon>
        <taxon>Chalcidoidea</taxon>
        <taxon>Pteromalidae</taxon>
        <taxon>Pteromalinae</taxon>
        <taxon>Nasonia</taxon>
    </lineage>
</organism>
<feature type="region of interest" description="Disordered" evidence="5">
    <location>
        <begin position="847"/>
        <end position="870"/>
    </location>
</feature>